<dbReference type="GO" id="GO:0016020">
    <property type="term" value="C:membrane"/>
    <property type="evidence" value="ECO:0007669"/>
    <property type="project" value="UniProtKB-SubCell"/>
</dbReference>
<dbReference type="InterPro" id="IPR020846">
    <property type="entry name" value="MFS_dom"/>
</dbReference>
<feature type="transmembrane region" description="Helical" evidence="9">
    <location>
        <begin position="183"/>
        <end position="203"/>
    </location>
</feature>
<dbReference type="GO" id="GO:0005351">
    <property type="term" value="F:carbohydrate:proton symporter activity"/>
    <property type="evidence" value="ECO:0007669"/>
    <property type="project" value="TreeGrafter"/>
</dbReference>
<feature type="transmembrane region" description="Helical" evidence="9">
    <location>
        <begin position="523"/>
        <end position="544"/>
    </location>
</feature>
<evidence type="ECO:0000313" key="11">
    <source>
        <dbReference type="EMBL" id="KAJ9610793.1"/>
    </source>
</evidence>
<keyword evidence="7 9" id="KW-0472">Membrane</keyword>
<dbReference type="EMBL" id="JAPDRK010000007">
    <property type="protein sequence ID" value="KAJ9610793.1"/>
    <property type="molecule type" value="Genomic_DNA"/>
</dbReference>
<accession>A0AA38XC89</accession>
<comment type="caution">
    <text evidence="11">The sequence shown here is derived from an EMBL/GenBank/DDBJ whole genome shotgun (WGS) entry which is preliminary data.</text>
</comment>
<evidence type="ECO:0000256" key="9">
    <source>
        <dbReference type="SAM" id="Phobius"/>
    </source>
</evidence>
<sequence>MSAMHDEEGGYRQRHMSVSNYATNVNAGYADGARRRSSIAPVGSVSAAPPQAEGVLNQRDDTFRKMSVAVPNLVELSADAKAGADHEKNMGFRESIKLYPMGAFFSFGLSLAVVMEGYDTWLLGSLWAQPAFAQKFGDAHTVNGVTTYNVSADWQNLFTLTGVAQMVGLFVNGILSERIGYRYTMMIALASITATLFITFFAVNIKMLLAGYILSSLPWGIFQTITTTYAAEVTPVSLRPYLTTYVNLCWVIGQLIASGVLKGLLTLDGQWAYRVPFAIQWIWPVPIFLVCFFAPESPWWLVRHGKIDQARAAILKLTSKKNATFNVEDTLAMMIHTNELEIQQTNGTSYFDCFKGIDLRRTEITVMVWMVQQTSGSPMIGWGTYFMTQVGLSDDNAYTLGVVQVAMGFIGTVGSWFLMPHFGRRTLYLWGQVVMLVGLIVIGGLGIPALNSGTGWGIGALMLILTFTYDFTVGPVCYCLVAELPSTRLRIKTVVLSRSAYNVAGIVIGLLQPRFMNPTAWNWGGKTAFFWAGANLLGLTWTYFRLPEPKGLTYADLDVLFENHVSARKFRKVEVDPYRSDNLVLVPEDEYDSQEVLGEKKGFH</sequence>
<dbReference type="NCBIfam" id="TIGR00879">
    <property type="entry name" value="SP"/>
    <property type="match status" value="1"/>
</dbReference>
<evidence type="ECO:0000256" key="1">
    <source>
        <dbReference type="ARBA" id="ARBA00004141"/>
    </source>
</evidence>
<dbReference type="Proteomes" id="UP001172673">
    <property type="component" value="Unassembled WGS sequence"/>
</dbReference>
<evidence type="ECO:0000256" key="2">
    <source>
        <dbReference type="ARBA" id="ARBA00010992"/>
    </source>
</evidence>
<dbReference type="PANTHER" id="PTHR48022">
    <property type="entry name" value="PLASTIDIC GLUCOSE TRANSPORTER 4"/>
    <property type="match status" value="1"/>
</dbReference>
<evidence type="ECO:0000256" key="7">
    <source>
        <dbReference type="ARBA" id="ARBA00023136"/>
    </source>
</evidence>
<feature type="transmembrane region" description="Helical" evidence="9">
    <location>
        <begin position="209"/>
        <end position="230"/>
    </location>
</feature>
<feature type="transmembrane region" description="Helical" evidence="9">
    <location>
        <begin position="242"/>
        <end position="261"/>
    </location>
</feature>
<protein>
    <recommendedName>
        <fullName evidence="10">Major facilitator superfamily (MFS) profile domain-containing protein</fullName>
    </recommendedName>
</protein>
<evidence type="ECO:0000256" key="6">
    <source>
        <dbReference type="ARBA" id="ARBA00022989"/>
    </source>
</evidence>
<feature type="transmembrane region" description="Helical" evidence="9">
    <location>
        <begin position="157"/>
        <end position="176"/>
    </location>
</feature>
<dbReference type="PANTHER" id="PTHR48022:SF5">
    <property type="entry name" value="ALPHA-GLUCOSIDES PERMEASE MPH2-RELATED"/>
    <property type="match status" value="1"/>
</dbReference>
<feature type="domain" description="Major facilitator superfamily (MFS) profile" evidence="10">
    <location>
        <begin position="105"/>
        <end position="550"/>
    </location>
</feature>
<dbReference type="FunFam" id="1.20.1250.20:FF:000254">
    <property type="entry name" value="MAL31p Maltose permease"/>
    <property type="match status" value="1"/>
</dbReference>
<reference evidence="11" key="1">
    <citation type="submission" date="2022-10" db="EMBL/GenBank/DDBJ databases">
        <title>Culturing micro-colonial fungi from biological soil crusts in the Mojave desert and describing Neophaeococcomyces mojavensis, and introducing the new genera and species Taxawa tesnikishii.</title>
        <authorList>
            <person name="Kurbessoian T."/>
            <person name="Stajich J.E."/>
        </authorList>
    </citation>
    <scope>NUCLEOTIDE SEQUENCE</scope>
    <source>
        <strain evidence="11">TK_41</strain>
    </source>
</reference>
<keyword evidence="4" id="KW-0762">Sugar transport</keyword>
<keyword evidence="5 9" id="KW-0812">Transmembrane</keyword>
<feature type="transmembrane region" description="Helical" evidence="9">
    <location>
        <begin position="98"/>
        <end position="118"/>
    </location>
</feature>
<feature type="transmembrane region" description="Helical" evidence="9">
    <location>
        <begin position="493"/>
        <end position="511"/>
    </location>
</feature>
<evidence type="ECO:0000313" key="12">
    <source>
        <dbReference type="Proteomes" id="UP001172673"/>
    </source>
</evidence>
<feature type="transmembrane region" description="Helical" evidence="9">
    <location>
        <begin position="364"/>
        <end position="385"/>
    </location>
</feature>
<evidence type="ECO:0000256" key="3">
    <source>
        <dbReference type="ARBA" id="ARBA00022448"/>
    </source>
</evidence>
<dbReference type="SUPFAM" id="SSF103473">
    <property type="entry name" value="MFS general substrate transporter"/>
    <property type="match status" value="1"/>
</dbReference>
<keyword evidence="12" id="KW-1185">Reference proteome</keyword>
<name>A0AA38XC89_9EURO</name>
<comment type="subcellular location">
    <subcellularLocation>
        <location evidence="1">Membrane</location>
        <topology evidence="1">Multi-pass membrane protein</topology>
    </subcellularLocation>
</comment>
<feature type="transmembrane region" description="Helical" evidence="9">
    <location>
        <begin position="427"/>
        <end position="450"/>
    </location>
</feature>
<evidence type="ECO:0000256" key="4">
    <source>
        <dbReference type="ARBA" id="ARBA00022597"/>
    </source>
</evidence>
<dbReference type="Pfam" id="PF00083">
    <property type="entry name" value="Sugar_tr"/>
    <property type="match status" value="1"/>
</dbReference>
<feature type="transmembrane region" description="Helical" evidence="9">
    <location>
        <begin position="281"/>
        <end position="302"/>
    </location>
</feature>
<evidence type="ECO:0000256" key="5">
    <source>
        <dbReference type="ARBA" id="ARBA00022692"/>
    </source>
</evidence>
<dbReference type="InterPro" id="IPR003663">
    <property type="entry name" value="Sugar/inositol_transpt"/>
</dbReference>
<dbReference type="PROSITE" id="PS50850">
    <property type="entry name" value="MFS"/>
    <property type="match status" value="1"/>
</dbReference>
<keyword evidence="6 9" id="KW-1133">Transmembrane helix</keyword>
<feature type="transmembrane region" description="Helical" evidence="9">
    <location>
        <begin position="397"/>
        <end position="418"/>
    </location>
</feature>
<evidence type="ECO:0000256" key="8">
    <source>
        <dbReference type="RuleBase" id="RU003346"/>
    </source>
</evidence>
<organism evidence="11 12">
    <name type="scientific">Cladophialophora chaetospira</name>
    <dbReference type="NCBI Taxonomy" id="386627"/>
    <lineage>
        <taxon>Eukaryota</taxon>
        <taxon>Fungi</taxon>
        <taxon>Dikarya</taxon>
        <taxon>Ascomycota</taxon>
        <taxon>Pezizomycotina</taxon>
        <taxon>Eurotiomycetes</taxon>
        <taxon>Chaetothyriomycetidae</taxon>
        <taxon>Chaetothyriales</taxon>
        <taxon>Herpotrichiellaceae</taxon>
        <taxon>Cladophialophora</taxon>
    </lineage>
</organism>
<proteinExistence type="inferred from homology"/>
<dbReference type="Gene3D" id="1.20.1250.20">
    <property type="entry name" value="MFS general substrate transporter like domains"/>
    <property type="match status" value="1"/>
</dbReference>
<comment type="similarity">
    <text evidence="2 8">Belongs to the major facilitator superfamily. Sugar transporter (TC 2.A.1.1) family.</text>
</comment>
<evidence type="ECO:0000259" key="10">
    <source>
        <dbReference type="PROSITE" id="PS50850"/>
    </source>
</evidence>
<dbReference type="InterPro" id="IPR036259">
    <property type="entry name" value="MFS_trans_sf"/>
</dbReference>
<gene>
    <name evidence="11" type="ORF">H2200_005570</name>
</gene>
<dbReference type="AlphaFoldDB" id="A0AA38XC89"/>
<dbReference type="InterPro" id="IPR005828">
    <property type="entry name" value="MFS_sugar_transport-like"/>
</dbReference>
<dbReference type="InterPro" id="IPR050360">
    <property type="entry name" value="MFS_Sugar_Transporters"/>
</dbReference>
<keyword evidence="3 8" id="KW-0813">Transport</keyword>
<feature type="transmembrane region" description="Helical" evidence="9">
    <location>
        <begin position="456"/>
        <end position="481"/>
    </location>
</feature>